<feature type="domain" description="PAC" evidence="11">
    <location>
        <begin position="413"/>
        <end position="464"/>
    </location>
</feature>
<keyword evidence="7" id="KW-1133">Transmembrane helix</keyword>
<evidence type="ECO:0000259" key="11">
    <source>
        <dbReference type="PROSITE" id="PS50113"/>
    </source>
</evidence>
<dbReference type="SUPFAM" id="SSF52172">
    <property type="entry name" value="CheY-like"/>
    <property type="match status" value="1"/>
</dbReference>
<accession>A0ABU3BQU4</accession>
<dbReference type="InterPro" id="IPR001610">
    <property type="entry name" value="PAC"/>
</dbReference>
<dbReference type="InterPro" id="IPR036097">
    <property type="entry name" value="HisK_dim/P_sf"/>
</dbReference>
<dbReference type="InterPro" id="IPR004358">
    <property type="entry name" value="Sig_transdc_His_kin-like_C"/>
</dbReference>
<comment type="catalytic activity">
    <reaction evidence="1">
        <text>ATP + protein L-histidine = ADP + protein N-phospho-L-histidine.</text>
        <dbReference type="EC" id="2.7.13.3"/>
    </reaction>
</comment>
<dbReference type="InterPro" id="IPR003661">
    <property type="entry name" value="HisK_dim/P_dom"/>
</dbReference>
<feature type="domain" description="Histidine kinase" evidence="8">
    <location>
        <begin position="482"/>
        <end position="697"/>
    </location>
</feature>
<dbReference type="SMART" id="SM00091">
    <property type="entry name" value="PAS"/>
    <property type="match status" value="2"/>
</dbReference>
<dbReference type="EC" id="2.7.13.3" evidence="2"/>
<evidence type="ECO:0000256" key="2">
    <source>
        <dbReference type="ARBA" id="ARBA00012438"/>
    </source>
</evidence>
<evidence type="ECO:0000259" key="8">
    <source>
        <dbReference type="PROSITE" id="PS50109"/>
    </source>
</evidence>
<dbReference type="SMART" id="SM00448">
    <property type="entry name" value="REC"/>
    <property type="match status" value="1"/>
</dbReference>
<dbReference type="SMART" id="SM00387">
    <property type="entry name" value="HATPase_c"/>
    <property type="match status" value="1"/>
</dbReference>
<evidence type="ECO:0000256" key="7">
    <source>
        <dbReference type="SAM" id="Phobius"/>
    </source>
</evidence>
<sequence>MEPASPPRPAPPWLDRWVADVGLAGRPAAVRRARVVVASGALLLVGYALLAAGLVAGGAPLAPRVQIAAAALATALAVGLVRWGGRVRAAAALLTLSLTASALLQSAFDAGIRDPALGLLALAPLVAAMTSGARLALANAVVGIAGVLALYAAGTLGAAAPPASTADQLDVYAALIVSCVALASALAGVLYDRHVGRALSEAEGEAARLRDALRASDARHRSLFDHIPVGMYRTSLGGEVLLANASLARMIGAASADAACGLNVAAVYADPQDLERFGALVRRDGEVRRFEARWRAPDGGTRHVRISGRAAVDADGAPLYHEGTVEDITAEREAREALFQSEARFRALVQRSTDVVVVVDRAGRLTYVSPSVTGLLGRSPESLVGTNMIGVVHPDDRDEAAAAVEAAAVVHGARAEIRVCHAEGHFVFVEAAGTPLYDDPSVRGLVLNLRDVTERKRAQAVLVQAKRQAEEVALLKSTFLANMSHEIRTPLTAILGFSDVLAEEIGDPHLREFADLIARSGRRLMDTLNSVLDLARLEAGRGDLEACPVDVTALAEETAEMLRPTAVDKGLALEAVVERRPLVSVLDEAALARVLHNLVANAIKFTPEGSVTVAARSEGRSVVVEVRDTGIGIEEAFLPSVFGEFEQESSGTERTHDGAGLGLAISRQLVERMDGTISVASEKGVGTTFTITFPAVGAEPDGPDRRPLVLVVDDQPQAREVARRALGDRFRVALAESGPAAMEAVAEERPVAVVLDIHLGRSISGEDVMRTLRETPAFAGLPLVAVTAYALSGDRARFLAKGFDAYVRKPYDRGVLVEAVMQAIFDRDEAAADRPAPPAALAGADHRFVARTAAPLVEAGPRREEV</sequence>
<keyword evidence="7" id="KW-0812">Transmembrane</keyword>
<comment type="caution">
    <text evidence="12">The sequence shown here is derived from an EMBL/GenBank/DDBJ whole genome shotgun (WGS) entry which is preliminary data.</text>
</comment>
<dbReference type="Gene3D" id="3.30.565.10">
    <property type="entry name" value="Histidine kinase-like ATPase, C-terminal domain"/>
    <property type="match status" value="1"/>
</dbReference>
<dbReference type="InterPro" id="IPR001789">
    <property type="entry name" value="Sig_transdc_resp-reg_receiver"/>
</dbReference>
<protein>
    <recommendedName>
        <fullName evidence="2">histidine kinase</fullName>
        <ecNumber evidence="2">2.7.13.3</ecNumber>
    </recommendedName>
</protein>
<dbReference type="InterPro" id="IPR013767">
    <property type="entry name" value="PAS_fold"/>
</dbReference>
<evidence type="ECO:0000259" key="10">
    <source>
        <dbReference type="PROSITE" id="PS50112"/>
    </source>
</evidence>
<keyword evidence="3 6" id="KW-0597">Phosphoprotein</keyword>
<dbReference type="CDD" id="cd16922">
    <property type="entry name" value="HATPase_EvgS-ArcB-TorS-like"/>
    <property type="match status" value="1"/>
</dbReference>
<evidence type="ECO:0000256" key="6">
    <source>
        <dbReference type="PROSITE-ProRule" id="PRU00169"/>
    </source>
</evidence>
<organism evidence="12 13">
    <name type="scientific">Rubrivirga litoralis</name>
    <dbReference type="NCBI Taxonomy" id="3075598"/>
    <lineage>
        <taxon>Bacteria</taxon>
        <taxon>Pseudomonadati</taxon>
        <taxon>Rhodothermota</taxon>
        <taxon>Rhodothermia</taxon>
        <taxon>Rhodothermales</taxon>
        <taxon>Rubricoccaceae</taxon>
        <taxon>Rubrivirga</taxon>
    </lineage>
</organism>
<keyword evidence="13" id="KW-1185">Reference proteome</keyword>
<dbReference type="PANTHER" id="PTHR43047">
    <property type="entry name" value="TWO-COMPONENT HISTIDINE PROTEIN KINASE"/>
    <property type="match status" value="1"/>
</dbReference>
<dbReference type="PROSITE" id="PS50110">
    <property type="entry name" value="RESPONSE_REGULATORY"/>
    <property type="match status" value="1"/>
</dbReference>
<evidence type="ECO:0000256" key="4">
    <source>
        <dbReference type="ARBA" id="ARBA00022679"/>
    </source>
</evidence>
<dbReference type="InterPro" id="IPR035965">
    <property type="entry name" value="PAS-like_dom_sf"/>
</dbReference>
<dbReference type="PRINTS" id="PR00344">
    <property type="entry name" value="BCTRLSENSOR"/>
</dbReference>
<feature type="domain" description="PAC" evidence="11">
    <location>
        <begin position="288"/>
        <end position="340"/>
    </location>
</feature>
<gene>
    <name evidence="12" type="ORF">RM540_07760</name>
</gene>
<dbReference type="SMART" id="SM00086">
    <property type="entry name" value="PAC"/>
    <property type="match status" value="2"/>
</dbReference>
<evidence type="ECO:0000256" key="5">
    <source>
        <dbReference type="ARBA" id="ARBA00022777"/>
    </source>
</evidence>
<feature type="transmembrane region" description="Helical" evidence="7">
    <location>
        <begin position="140"/>
        <end position="159"/>
    </location>
</feature>
<dbReference type="Proteomes" id="UP001267426">
    <property type="component" value="Unassembled WGS sequence"/>
</dbReference>
<dbReference type="PROSITE" id="PS50112">
    <property type="entry name" value="PAS"/>
    <property type="match status" value="1"/>
</dbReference>
<dbReference type="NCBIfam" id="TIGR00229">
    <property type="entry name" value="sensory_box"/>
    <property type="match status" value="2"/>
</dbReference>
<feature type="transmembrane region" description="Helical" evidence="7">
    <location>
        <begin position="35"/>
        <end position="59"/>
    </location>
</feature>
<dbReference type="Gene3D" id="3.30.450.20">
    <property type="entry name" value="PAS domain"/>
    <property type="match status" value="2"/>
</dbReference>
<keyword evidence="7" id="KW-0472">Membrane</keyword>
<evidence type="ECO:0000256" key="1">
    <source>
        <dbReference type="ARBA" id="ARBA00000085"/>
    </source>
</evidence>
<dbReference type="Pfam" id="PF02518">
    <property type="entry name" value="HATPase_c"/>
    <property type="match status" value="1"/>
</dbReference>
<dbReference type="SUPFAM" id="SSF55874">
    <property type="entry name" value="ATPase domain of HSP90 chaperone/DNA topoisomerase II/histidine kinase"/>
    <property type="match status" value="1"/>
</dbReference>
<dbReference type="InterPro" id="IPR003594">
    <property type="entry name" value="HATPase_dom"/>
</dbReference>
<proteinExistence type="predicted"/>
<dbReference type="InterPro" id="IPR011006">
    <property type="entry name" value="CheY-like_superfamily"/>
</dbReference>
<dbReference type="EMBL" id="JAVRHT010000015">
    <property type="protein sequence ID" value="MDT0631644.1"/>
    <property type="molecule type" value="Genomic_DNA"/>
</dbReference>
<dbReference type="InterPro" id="IPR005467">
    <property type="entry name" value="His_kinase_dom"/>
</dbReference>
<dbReference type="Gene3D" id="3.40.50.2300">
    <property type="match status" value="1"/>
</dbReference>
<dbReference type="PROSITE" id="PS50113">
    <property type="entry name" value="PAC"/>
    <property type="match status" value="2"/>
</dbReference>
<dbReference type="SUPFAM" id="SSF55785">
    <property type="entry name" value="PYP-like sensor domain (PAS domain)"/>
    <property type="match status" value="2"/>
</dbReference>
<evidence type="ECO:0000259" key="9">
    <source>
        <dbReference type="PROSITE" id="PS50110"/>
    </source>
</evidence>
<feature type="domain" description="PAS" evidence="10">
    <location>
        <begin position="341"/>
        <end position="407"/>
    </location>
</feature>
<feature type="modified residue" description="4-aspartylphosphate" evidence="6">
    <location>
        <position position="756"/>
    </location>
</feature>
<dbReference type="PROSITE" id="PS50109">
    <property type="entry name" value="HIS_KIN"/>
    <property type="match status" value="1"/>
</dbReference>
<evidence type="ECO:0000256" key="3">
    <source>
        <dbReference type="ARBA" id="ARBA00022553"/>
    </source>
</evidence>
<dbReference type="SUPFAM" id="SSF47384">
    <property type="entry name" value="Homodimeric domain of signal transducing histidine kinase"/>
    <property type="match status" value="1"/>
</dbReference>
<dbReference type="Pfam" id="PF00072">
    <property type="entry name" value="Response_reg"/>
    <property type="match status" value="1"/>
</dbReference>
<dbReference type="CDD" id="cd00130">
    <property type="entry name" value="PAS"/>
    <property type="match status" value="2"/>
</dbReference>
<feature type="transmembrane region" description="Helical" evidence="7">
    <location>
        <begin position="65"/>
        <end position="83"/>
    </location>
</feature>
<name>A0ABU3BQU4_9BACT</name>
<dbReference type="InterPro" id="IPR036890">
    <property type="entry name" value="HATPase_C_sf"/>
</dbReference>
<dbReference type="InterPro" id="IPR000014">
    <property type="entry name" value="PAS"/>
</dbReference>
<dbReference type="PANTHER" id="PTHR43047:SF72">
    <property type="entry name" value="OSMOSENSING HISTIDINE PROTEIN KINASE SLN1"/>
    <property type="match status" value="1"/>
</dbReference>
<dbReference type="Pfam" id="PF00989">
    <property type="entry name" value="PAS"/>
    <property type="match status" value="2"/>
</dbReference>
<dbReference type="CDD" id="cd00082">
    <property type="entry name" value="HisKA"/>
    <property type="match status" value="1"/>
</dbReference>
<dbReference type="InterPro" id="IPR000700">
    <property type="entry name" value="PAS-assoc_C"/>
</dbReference>
<feature type="domain" description="Response regulatory" evidence="9">
    <location>
        <begin position="708"/>
        <end position="824"/>
    </location>
</feature>
<keyword evidence="4" id="KW-0808">Transferase</keyword>
<evidence type="ECO:0000313" key="13">
    <source>
        <dbReference type="Proteomes" id="UP001267426"/>
    </source>
</evidence>
<reference evidence="12 13" key="1">
    <citation type="submission" date="2023-09" db="EMBL/GenBank/DDBJ databases">
        <authorList>
            <person name="Rey-Velasco X."/>
        </authorList>
    </citation>
    <scope>NUCLEOTIDE SEQUENCE [LARGE SCALE GENOMIC DNA]</scope>
    <source>
        <strain evidence="12 13">F394</strain>
    </source>
</reference>
<feature type="transmembrane region" description="Helical" evidence="7">
    <location>
        <begin position="90"/>
        <end position="108"/>
    </location>
</feature>
<feature type="transmembrane region" description="Helical" evidence="7">
    <location>
        <begin position="171"/>
        <end position="191"/>
    </location>
</feature>
<dbReference type="SMART" id="SM00388">
    <property type="entry name" value="HisKA"/>
    <property type="match status" value="1"/>
</dbReference>
<dbReference type="Gene3D" id="1.10.287.130">
    <property type="match status" value="1"/>
</dbReference>
<dbReference type="Pfam" id="PF00512">
    <property type="entry name" value="HisKA"/>
    <property type="match status" value="1"/>
</dbReference>
<evidence type="ECO:0000313" key="12">
    <source>
        <dbReference type="EMBL" id="MDT0631644.1"/>
    </source>
</evidence>
<keyword evidence="5" id="KW-0418">Kinase</keyword>
<dbReference type="RefSeq" id="WP_311662986.1">
    <property type="nucleotide sequence ID" value="NZ_JAVRHT010000015.1"/>
</dbReference>